<dbReference type="RefSeq" id="WP_118912837.1">
    <property type="nucleotide sequence ID" value="NZ_CBCRVH010000003.1"/>
</dbReference>
<feature type="domain" description="Polysaccharide biosynthesis enzyme WcbI" evidence="1">
    <location>
        <begin position="28"/>
        <end position="219"/>
    </location>
</feature>
<comment type="caution">
    <text evidence="2">The sequence shown here is derived from an EMBL/GenBank/DDBJ whole genome shotgun (WGS) entry which is preliminary data.</text>
</comment>
<dbReference type="Proteomes" id="UP000285376">
    <property type="component" value="Unassembled WGS sequence"/>
</dbReference>
<accession>A0A417Z7D7</accession>
<dbReference type="AlphaFoldDB" id="A0A417Z7D7"/>
<organism evidence="2 3">
    <name type="scientific">Dermacoccus abyssi</name>
    <dbReference type="NCBI Taxonomy" id="322596"/>
    <lineage>
        <taxon>Bacteria</taxon>
        <taxon>Bacillati</taxon>
        <taxon>Actinomycetota</taxon>
        <taxon>Actinomycetes</taxon>
        <taxon>Micrococcales</taxon>
        <taxon>Dermacoccaceae</taxon>
        <taxon>Dermacoccus</taxon>
    </lineage>
</organism>
<evidence type="ECO:0000313" key="3">
    <source>
        <dbReference type="Proteomes" id="UP000285376"/>
    </source>
</evidence>
<proteinExistence type="predicted"/>
<name>A0A417Z7D7_9MICO</name>
<dbReference type="EMBL" id="QWLM01000004">
    <property type="protein sequence ID" value="RHW46547.1"/>
    <property type="molecule type" value="Genomic_DNA"/>
</dbReference>
<dbReference type="Gene3D" id="3.40.50.12080">
    <property type="match status" value="1"/>
</dbReference>
<protein>
    <recommendedName>
        <fullName evidence="1">Polysaccharide biosynthesis enzyme WcbI domain-containing protein</fullName>
    </recommendedName>
</protein>
<dbReference type="Pfam" id="PF18588">
    <property type="entry name" value="WcbI"/>
    <property type="match status" value="1"/>
</dbReference>
<reference evidence="2 3" key="1">
    <citation type="submission" date="2018-08" db="EMBL/GenBank/DDBJ databases">
        <title>Whole genome sequence analysis of Dermacoccus abyssi bacteria isolated from Deep Mariana trench Micromonospora spp reveals genes involved in the environmental adaptation and production of secondary metabolites.</title>
        <authorList>
            <person name="Abdel-Mageed W.M."/>
            <person name="Lehri B."/>
            <person name="Nouioui I."/>
            <person name="Goodfellow I."/>
            <person name="Jaspars M."/>
            <person name="Karlyshev A."/>
        </authorList>
    </citation>
    <scope>NUCLEOTIDE SEQUENCE [LARGE SCALE GENOMIC DNA]</scope>
    <source>
        <strain evidence="2 3">MT1.1</strain>
    </source>
</reference>
<dbReference type="InterPro" id="IPR041307">
    <property type="entry name" value="WcbI"/>
</dbReference>
<gene>
    <name evidence="2" type="ORF">D1832_04665</name>
</gene>
<evidence type="ECO:0000259" key="1">
    <source>
        <dbReference type="Pfam" id="PF18588"/>
    </source>
</evidence>
<evidence type="ECO:0000313" key="2">
    <source>
        <dbReference type="EMBL" id="RHW46547.1"/>
    </source>
</evidence>
<sequence>MSVDATPRNLHYGVFYGLTPLPQDKPLLLVHGNCQAESLRVLLQGCYPDAVTTARLVPAHEMTADDVPHLRRLLACASLLVTQPIVKSYRGLPIGTADLHEAAPQLTNCVVPVLRWAGLHPTQAIVRSSEGEPPLVPYHDLRTVLEAATGRRTRIRLAAARTLREMSLAALRERTNRHGALVVDDLLARRGERTVHVVNHPTNAVLTGVAGRIGERLALGAPRAFDPGRVLLGSVVAPIEEAAAAVNDLAPDTDDTWVVHGECVPSERIREAHLAWYSRHPRGLDDALARHASALHILESAA</sequence>